<feature type="compositionally biased region" description="Basic and acidic residues" evidence="1">
    <location>
        <begin position="336"/>
        <end position="388"/>
    </location>
</feature>
<evidence type="ECO:0000256" key="1">
    <source>
        <dbReference type="SAM" id="MobiDB-lite"/>
    </source>
</evidence>
<feature type="region of interest" description="Disordered" evidence="1">
    <location>
        <begin position="167"/>
        <end position="266"/>
    </location>
</feature>
<accession>A0A9W6ZPK2</accession>
<name>A0A9W6ZPK2_9STRA</name>
<gene>
    <name evidence="2" type="ORF">TrRE_jg1124</name>
</gene>
<organism evidence="2 3">
    <name type="scientific">Triparma retinervis</name>
    <dbReference type="NCBI Taxonomy" id="2557542"/>
    <lineage>
        <taxon>Eukaryota</taxon>
        <taxon>Sar</taxon>
        <taxon>Stramenopiles</taxon>
        <taxon>Ochrophyta</taxon>
        <taxon>Bolidophyceae</taxon>
        <taxon>Parmales</taxon>
        <taxon>Triparmaceae</taxon>
        <taxon>Triparma</taxon>
    </lineage>
</organism>
<evidence type="ECO:0000313" key="3">
    <source>
        <dbReference type="Proteomes" id="UP001165082"/>
    </source>
</evidence>
<dbReference type="AlphaFoldDB" id="A0A9W6ZPK2"/>
<sequence length="574" mass="64750">MSSGTAIPAILSHIRTIDRRGLASPTLQSDLEILASDLNAFLGETSDVHQSSLALGFSYVQRKNGFRYLWKVVHSEIMFPRSGDVYGLPVLLVKRLATVMTSKVYSRIRLDENTLIYENYEYGDFRAVVVREEVSIELKFESLTCCRRFLSGCQTAMKFRQNKVEFSPVHSRTSSHAPQTPNPPGAQSNFSSPAKSSPAHSARRSPVPPPSDERAPPPPSDEDLLGLFDSNSDDEDEPDEFTKPFVYHSPKSTPQPDSSVDLSSKPLKEVIRMAKALKINTEKMLDRQELEEAVHSAVAADRDRGSAKSQPSSGAKARAPTSATPNLAEQMKNIRLQREEADAERIKKQRLWQEQEDARRVEKDRLRKVSSEQYKKEHEARVAWEEYQKQTQRTNFERQKKETSQRPRKKNPPSSSQRPCPPTSSSAQPTPSAASNDTEIPPDMLKGILNNYVRNSFALRSPGGVLHPISHLLINLQNAFPPITIGKNNKPVLSILRHPYFDRYPPILPTALTTPHKISRSLKRVRFFLHPDKLPPNFDEGQRCVCRCIWDALSEAHSIFEEQQARVGGKSNWN</sequence>
<feature type="compositionally biased region" description="Polar residues" evidence="1">
    <location>
        <begin position="250"/>
        <end position="262"/>
    </location>
</feature>
<dbReference type="OrthoDB" id="47455at2759"/>
<keyword evidence="3" id="KW-1185">Reference proteome</keyword>
<feature type="compositionally biased region" description="Low complexity" evidence="1">
    <location>
        <begin position="423"/>
        <end position="435"/>
    </location>
</feature>
<protein>
    <submittedName>
        <fullName evidence="2">Uncharacterized protein</fullName>
    </submittedName>
</protein>
<dbReference type="Proteomes" id="UP001165082">
    <property type="component" value="Unassembled WGS sequence"/>
</dbReference>
<comment type="caution">
    <text evidence="2">The sequence shown here is derived from an EMBL/GenBank/DDBJ whole genome shotgun (WGS) entry which is preliminary data.</text>
</comment>
<reference evidence="2" key="1">
    <citation type="submission" date="2022-07" db="EMBL/GenBank/DDBJ databases">
        <title>Genome analysis of Parmales, a sister group of diatoms, reveals the evolutionary specialization of diatoms from phago-mixotrophs to photoautotrophs.</title>
        <authorList>
            <person name="Ban H."/>
            <person name="Sato S."/>
            <person name="Yoshikawa S."/>
            <person name="Kazumasa Y."/>
            <person name="Nakamura Y."/>
            <person name="Ichinomiya M."/>
            <person name="Saitoh K."/>
            <person name="Sato N."/>
            <person name="Blanc-Mathieu R."/>
            <person name="Endo H."/>
            <person name="Kuwata A."/>
            <person name="Ogata H."/>
        </authorList>
    </citation>
    <scope>NUCLEOTIDE SEQUENCE</scope>
</reference>
<feature type="compositionally biased region" description="Polar residues" evidence="1">
    <location>
        <begin position="170"/>
        <end position="190"/>
    </location>
</feature>
<feature type="region of interest" description="Disordered" evidence="1">
    <location>
        <begin position="290"/>
        <end position="442"/>
    </location>
</feature>
<dbReference type="EMBL" id="BRXZ01002168">
    <property type="protein sequence ID" value="GMH56041.1"/>
    <property type="molecule type" value="Genomic_DNA"/>
</dbReference>
<evidence type="ECO:0000313" key="2">
    <source>
        <dbReference type="EMBL" id="GMH56041.1"/>
    </source>
</evidence>
<feature type="compositionally biased region" description="Low complexity" evidence="1">
    <location>
        <begin position="191"/>
        <end position="200"/>
    </location>
</feature>
<feature type="compositionally biased region" description="Basic and acidic residues" evidence="1">
    <location>
        <begin position="290"/>
        <end position="306"/>
    </location>
</feature>
<feature type="compositionally biased region" description="Basic and acidic residues" evidence="1">
    <location>
        <begin position="395"/>
        <end position="405"/>
    </location>
</feature>
<proteinExistence type="predicted"/>